<keyword evidence="3" id="KW-1185">Reference proteome</keyword>
<feature type="compositionally biased region" description="Polar residues" evidence="1">
    <location>
        <begin position="239"/>
        <end position="249"/>
    </location>
</feature>
<feature type="region of interest" description="Disordered" evidence="1">
    <location>
        <begin position="1"/>
        <end position="44"/>
    </location>
</feature>
<feature type="compositionally biased region" description="Low complexity" evidence="1">
    <location>
        <begin position="388"/>
        <end position="428"/>
    </location>
</feature>
<gene>
    <name evidence="2" type="ORF">BLNAU_70</name>
</gene>
<evidence type="ECO:0000313" key="3">
    <source>
        <dbReference type="Proteomes" id="UP001281761"/>
    </source>
</evidence>
<evidence type="ECO:0000256" key="1">
    <source>
        <dbReference type="SAM" id="MobiDB-lite"/>
    </source>
</evidence>
<feature type="compositionally biased region" description="Polar residues" evidence="1">
    <location>
        <begin position="34"/>
        <end position="44"/>
    </location>
</feature>
<feature type="compositionally biased region" description="Basic residues" evidence="1">
    <location>
        <begin position="261"/>
        <end position="270"/>
    </location>
</feature>
<reference evidence="2 3" key="1">
    <citation type="journal article" date="2022" name="bioRxiv">
        <title>Genomics of Preaxostyla Flagellates Illuminates Evolutionary Transitions and the Path Towards Mitochondrial Loss.</title>
        <authorList>
            <person name="Novak L.V.F."/>
            <person name="Treitli S.C."/>
            <person name="Pyrih J."/>
            <person name="Halakuc P."/>
            <person name="Pipaliya S.V."/>
            <person name="Vacek V."/>
            <person name="Brzon O."/>
            <person name="Soukal P."/>
            <person name="Eme L."/>
            <person name="Dacks J.B."/>
            <person name="Karnkowska A."/>
            <person name="Elias M."/>
            <person name="Hampl V."/>
        </authorList>
    </citation>
    <scope>NUCLEOTIDE SEQUENCE [LARGE SCALE GENOMIC DNA]</scope>
    <source>
        <strain evidence="2">NAU3</strain>
        <tissue evidence="2">Gut</tissue>
    </source>
</reference>
<sequence length="458" mass="51092">MGICCSSSDPVPEEQTVPGTQVKPLSQEPDHTLNESNPLISTSPHQGNQIIQFAVDAQSNINLDLTQPNISDNEEINSPTSAINFANEPVPVSNSSEHLPTVSFASAMRSTSFVTSCLIKADPDFQNAVSWMNMHSTTPTINLNNPSTIPPQSHHKVYQQTYQSFINQVAQLQAKVNESRVEPSETQLPNEHMDDETIRKTLFTNWCTVSSEDRHIMNEGAMMLSDSEPDSDSSHGRKSPSSQLNTQRETLLHHPTPKVERPKRKNKHKISSVGQSTIDHKHNRRKGKQTTDAMQIIGIEESWKVESSSKRKKQQPSQASNHSNREEDKRGLKQTQTSIVAPLDLPPVTLTKPSHGRVVRVKKTKGRMVSDDEDTAHSEPADLRHRSPSLSSRESSSSMSSLLSYASPKSPHSFNRSNNSRRLSSTLSDGKSLSEYYQLRKFDEQEELSKSNRGHPSH</sequence>
<dbReference type="EMBL" id="JARBJD010000001">
    <property type="protein sequence ID" value="KAK2964770.1"/>
    <property type="molecule type" value="Genomic_DNA"/>
</dbReference>
<feature type="region of interest" description="Disordered" evidence="1">
    <location>
        <begin position="223"/>
        <end position="430"/>
    </location>
</feature>
<feature type="compositionally biased region" description="Basic residues" evidence="1">
    <location>
        <begin position="354"/>
        <end position="366"/>
    </location>
</feature>
<feature type="compositionally biased region" description="Basic and acidic residues" evidence="1">
    <location>
        <begin position="375"/>
        <end position="385"/>
    </location>
</feature>
<accession>A0ABQ9YLX6</accession>
<protein>
    <submittedName>
        <fullName evidence="2">Uncharacterized protein</fullName>
    </submittedName>
</protein>
<organism evidence="2 3">
    <name type="scientific">Blattamonas nauphoetae</name>
    <dbReference type="NCBI Taxonomy" id="2049346"/>
    <lineage>
        <taxon>Eukaryota</taxon>
        <taxon>Metamonada</taxon>
        <taxon>Preaxostyla</taxon>
        <taxon>Oxymonadida</taxon>
        <taxon>Blattamonas</taxon>
    </lineage>
</organism>
<comment type="caution">
    <text evidence="2">The sequence shown here is derived from an EMBL/GenBank/DDBJ whole genome shotgun (WGS) entry which is preliminary data.</text>
</comment>
<evidence type="ECO:0000313" key="2">
    <source>
        <dbReference type="EMBL" id="KAK2964770.1"/>
    </source>
</evidence>
<proteinExistence type="predicted"/>
<dbReference type="Proteomes" id="UP001281761">
    <property type="component" value="Unassembled WGS sequence"/>
</dbReference>
<name>A0ABQ9YLX6_9EUKA</name>